<accession>A0A3Q9HPM7</accession>
<evidence type="ECO:0000313" key="2">
    <source>
        <dbReference type="Proteomes" id="UP000267250"/>
    </source>
</evidence>
<evidence type="ECO:0008006" key="3">
    <source>
        <dbReference type="Google" id="ProtNLM"/>
    </source>
</evidence>
<evidence type="ECO:0000313" key="1">
    <source>
        <dbReference type="EMBL" id="AZR72598.1"/>
    </source>
</evidence>
<name>A0A3Q9HPM7_9FIRM</name>
<protein>
    <recommendedName>
        <fullName evidence="3">DUF2680 domain-containing protein</fullName>
    </recommendedName>
</protein>
<organism evidence="1 2">
    <name type="scientific">Anoxybacter fermentans</name>
    <dbReference type="NCBI Taxonomy" id="1323375"/>
    <lineage>
        <taxon>Bacteria</taxon>
        <taxon>Bacillati</taxon>
        <taxon>Bacillota</taxon>
        <taxon>Clostridia</taxon>
        <taxon>Halanaerobiales</taxon>
        <taxon>Anoxybacter</taxon>
    </lineage>
</organism>
<dbReference type="EMBL" id="CP016379">
    <property type="protein sequence ID" value="AZR72598.1"/>
    <property type="molecule type" value="Genomic_DNA"/>
</dbReference>
<dbReference type="OrthoDB" id="1817605at2"/>
<dbReference type="KEGG" id="aft:BBF96_03870"/>
<proteinExistence type="predicted"/>
<dbReference type="Proteomes" id="UP000267250">
    <property type="component" value="Chromosome"/>
</dbReference>
<sequence>MKKLLLVGVVLGVLGLVVMPAMAHGGWGAGPGAFMNSLSEEDYAKWLEDQVENGWLTQKQADYMLEKFKRRNLEWTEEEFNAWVDQQLKDGWITEKQAEYLKEHYNIYKERPGSWGPFMRSGGFWGCFGWPTDQKRFNVYTRWGHGSGMMGRGWRW</sequence>
<dbReference type="AlphaFoldDB" id="A0A3Q9HPM7"/>
<gene>
    <name evidence="1" type="ORF">BBF96_03870</name>
</gene>
<dbReference type="RefSeq" id="WP_127015926.1">
    <property type="nucleotide sequence ID" value="NZ_CP016379.1"/>
</dbReference>
<reference evidence="1 2" key="1">
    <citation type="submission" date="2016-07" db="EMBL/GenBank/DDBJ databases">
        <title>Genome and transcriptome analysis of iron-reducing fermentative bacteria Anoxybacter fermentans.</title>
        <authorList>
            <person name="Zeng X."/>
            <person name="Shao Z."/>
        </authorList>
    </citation>
    <scope>NUCLEOTIDE SEQUENCE [LARGE SCALE GENOMIC DNA]</scope>
    <source>
        <strain evidence="1 2">DY22613</strain>
    </source>
</reference>
<keyword evidence="2" id="KW-1185">Reference proteome</keyword>